<dbReference type="Proteomes" id="UP000738325">
    <property type="component" value="Unassembled WGS sequence"/>
</dbReference>
<gene>
    <name evidence="1" type="ORF">BGZ99_008469</name>
</gene>
<dbReference type="EMBL" id="JAAAIP010000658">
    <property type="protein sequence ID" value="KAG0313938.1"/>
    <property type="molecule type" value="Genomic_DNA"/>
</dbReference>
<evidence type="ECO:0000313" key="2">
    <source>
        <dbReference type="Proteomes" id="UP000738325"/>
    </source>
</evidence>
<dbReference type="AlphaFoldDB" id="A0A9P6RB80"/>
<accession>A0A9P6RB80</accession>
<protein>
    <submittedName>
        <fullName evidence="1">Uncharacterized protein</fullName>
    </submittedName>
</protein>
<organism evidence="1 2">
    <name type="scientific">Dissophora globulifera</name>
    <dbReference type="NCBI Taxonomy" id="979702"/>
    <lineage>
        <taxon>Eukaryota</taxon>
        <taxon>Fungi</taxon>
        <taxon>Fungi incertae sedis</taxon>
        <taxon>Mucoromycota</taxon>
        <taxon>Mortierellomycotina</taxon>
        <taxon>Mortierellomycetes</taxon>
        <taxon>Mortierellales</taxon>
        <taxon>Mortierellaceae</taxon>
        <taxon>Dissophora</taxon>
    </lineage>
</organism>
<name>A0A9P6RB80_9FUNG</name>
<comment type="caution">
    <text evidence="1">The sequence shown here is derived from an EMBL/GenBank/DDBJ whole genome shotgun (WGS) entry which is preliminary data.</text>
</comment>
<sequence length="59" mass="7085">MTRFERSMREKANLEQKRWGYDAWREENVGWVEYSMEVKSIVPWSDVALSELMAGERSE</sequence>
<keyword evidence="2" id="KW-1185">Reference proteome</keyword>
<proteinExistence type="predicted"/>
<reference evidence="1" key="1">
    <citation type="journal article" date="2020" name="Fungal Divers.">
        <title>Resolving the Mortierellaceae phylogeny through synthesis of multi-gene phylogenetics and phylogenomics.</title>
        <authorList>
            <person name="Vandepol N."/>
            <person name="Liber J."/>
            <person name="Desiro A."/>
            <person name="Na H."/>
            <person name="Kennedy M."/>
            <person name="Barry K."/>
            <person name="Grigoriev I.V."/>
            <person name="Miller A.N."/>
            <person name="O'Donnell K."/>
            <person name="Stajich J.E."/>
            <person name="Bonito G."/>
        </authorList>
    </citation>
    <scope>NUCLEOTIDE SEQUENCE</scope>
    <source>
        <strain evidence="1">REB-010B</strain>
    </source>
</reference>
<evidence type="ECO:0000313" key="1">
    <source>
        <dbReference type="EMBL" id="KAG0313938.1"/>
    </source>
</evidence>